<dbReference type="InterPro" id="IPR023346">
    <property type="entry name" value="Lysozyme-like_dom_sf"/>
</dbReference>
<gene>
    <name evidence="3" type="ORF">DESPIG_00878</name>
</gene>
<evidence type="ECO:0000259" key="2">
    <source>
        <dbReference type="Pfam" id="PF09374"/>
    </source>
</evidence>
<evidence type="ECO:0000259" key="1">
    <source>
        <dbReference type="Pfam" id="PF05838"/>
    </source>
</evidence>
<sequence length="188" mass="20896">MDQSRLIDLAFDFCMRAEGNATYTDDPDDAGGATKFGLALNYNRDVLPDKNGDGYINAADVRLLEREDARQVWERVYWRGNGCHLLPDALAFIYADMVFNPGPGAAPKLLQQALRGLGCSVAVDGIIGAETREAIGRCDPGELLVELTAQRLRYYGTRSKYPKYGLGWDRRSVWCLRTALGIWSGEIQ</sequence>
<dbReference type="EMBL" id="ABXU01000026">
    <property type="protein sequence ID" value="EEB34191.1"/>
    <property type="molecule type" value="Genomic_DNA"/>
</dbReference>
<feature type="domain" description="TtsA-like Glycoside hydrolase family 108" evidence="1">
    <location>
        <begin position="12"/>
        <end position="102"/>
    </location>
</feature>
<organism evidence="3 4">
    <name type="scientific">Desulfovibrio piger ATCC 29098</name>
    <dbReference type="NCBI Taxonomy" id="411464"/>
    <lineage>
        <taxon>Bacteria</taxon>
        <taxon>Pseudomonadati</taxon>
        <taxon>Thermodesulfobacteriota</taxon>
        <taxon>Desulfovibrionia</taxon>
        <taxon>Desulfovibrionales</taxon>
        <taxon>Desulfovibrionaceae</taxon>
        <taxon>Desulfovibrio</taxon>
    </lineage>
</organism>
<dbReference type="RefSeq" id="WP_006005145.1">
    <property type="nucleotide sequence ID" value="NZ_DS996355.1"/>
</dbReference>
<dbReference type="InterPro" id="IPR008565">
    <property type="entry name" value="TtsA-like_GH18_dom"/>
</dbReference>
<protein>
    <submittedName>
        <fullName evidence="3">Putative Peptidoglycan domain protein</fullName>
    </submittedName>
</protein>
<dbReference type="HOGENOM" id="CLU_082693_1_0_7"/>
<name>B6WS33_9BACT</name>
<evidence type="ECO:0000313" key="4">
    <source>
        <dbReference type="Proteomes" id="UP000003676"/>
    </source>
</evidence>
<dbReference type="InterPro" id="IPR018537">
    <property type="entry name" value="Peptidoglycan-bd_3"/>
</dbReference>
<dbReference type="Proteomes" id="UP000003676">
    <property type="component" value="Unassembled WGS sequence"/>
</dbReference>
<dbReference type="OrthoDB" id="5359795at2"/>
<dbReference type="SUPFAM" id="SSF53955">
    <property type="entry name" value="Lysozyme-like"/>
    <property type="match status" value="1"/>
</dbReference>
<dbReference type="Pfam" id="PF09374">
    <property type="entry name" value="PG_binding_3"/>
    <property type="match status" value="1"/>
</dbReference>
<reference evidence="3 4" key="1">
    <citation type="submission" date="2008-10" db="EMBL/GenBank/DDBJ databases">
        <title>Draft genome sequence of Desulvovibrio piger (ATCC 29098).</title>
        <authorList>
            <person name="Sudarsanam P."/>
            <person name="Ley R."/>
            <person name="Guruge J."/>
            <person name="Turnbaugh P.J."/>
            <person name="Mahowald M."/>
            <person name="Liep D."/>
            <person name="Gordon J."/>
        </authorList>
    </citation>
    <scope>NUCLEOTIDE SEQUENCE [LARGE SCALE GENOMIC DNA]</scope>
    <source>
        <strain evidence="3 4">ATCC 29098</strain>
    </source>
</reference>
<dbReference type="AlphaFoldDB" id="B6WS33"/>
<accession>B6WS33</accession>
<dbReference type="InterPro" id="IPR018247">
    <property type="entry name" value="EF_Hand_1_Ca_BS"/>
</dbReference>
<dbReference type="PROSITE" id="PS00018">
    <property type="entry name" value="EF_HAND_1"/>
    <property type="match status" value="1"/>
</dbReference>
<feature type="domain" description="Peptidoglycan binding" evidence="2">
    <location>
        <begin position="107"/>
        <end position="157"/>
    </location>
</feature>
<comment type="caution">
    <text evidence="3">The sequence shown here is derived from an EMBL/GenBank/DDBJ whole genome shotgun (WGS) entry which is preliminary data.</text>
</comment>
<evidence type="ECO:0000313" key="3">
    <source>
        <dbReference type="EMBL" id="EEB34191.1"/>
    </source>
</evidence>
<dbReference type="eggNOG" id="COG3926">
    <property type="taxonomic scope" value="Bacteria"/>
</dbReference>
<dbReference type="Gene3D" id="1.20.141.10">
    <property type="entry name" value="Chitosanase, subunit A, domain 1"/>
    <property type="match status" value="1"/>
</dbReference>
<proteinExistence type="predicted"/>
<dbReference type="Pfam" id="PF05838">
    <property type="entry name" value="Glyco_hydro_108"/>
    <property type="match status" value="1"/>
</dbReference>
<reference evidence="3 4" key="2">
    <citation type="submission" date="2008-10" db="EMBL/GenBank/DDBJ databases">
        <authorList>
            <person name="Fulton L."/>
            <person name="Clifton S."/>
            <person name="Fulton B."/>
            <person name="Xu J."/>
            <person name="Minx P."/>
            <person name="Pepin K.H."/>
            <person name="Johnson M."/>
            <person name="Bhonagiri V."/>
            <person name="Nash W.E."/>
            <person name="Mardis E.R."/>
            <person name="Wilson R.K."/>
        </authorList>
    </citation>
    <scope>NUCLEOTIDE SEQUENCE [LARGE SCALE GENOMIC DNA]</scope>
    <source>
        <strain evidence="3 4">ATCC 29098</strain>
    </source>
</reference>